<feature type="transmembrane region" description="Helical" evidence="19">
    <location>
        <begin position="443"/>
        <end position="464"/>
    </location>
</feature>
<keyword evidence="4" id="KW-0597">Phosphoprotein</keyword>
<evidence type="ECO:0000256" key="13">
    <source>
        <dbReference type="ARBA" id="ARBA00023043"/>
    </source>
</evidence>
<reference evidence="21" key="1">
    <citation type="journal article" date="2022" name="bioRxiv">
        <title>Sequencing and chromosome-scale assembly of the giantPleurodeles waltlgenome.</title>
        <authorList>
            <person name="Brown T."/>
            <person name="Elewa A."/>
            <person name="Iarovenko S."/>
            <person name="Subramanian E."/>
            <person name="Araus A.J."/>
            <person name="Petzold A."/>
            <person name="Susuki M."/>
            <person name="Suzuki K.-i.T."/>
            <person name="Hayashi T."/>
            <person name="Toyoda A."/>
            <person name="Oliveira C."/>
            <person name="Osipova E."/>
            <person name="Leigh N.D."/>
            <person name="Simon A."/>
            <person name="Yun M.H."/>
        </authorList>
    </citation>
    <scope>NUCLEOTIDE SEQUENCE</scope>
    <source>
        <strain evidence="21">20211129_DDA</strain>
        <tissue evidence="21">Liver</tissue>
    </source>
</reference>
<evidence type="ECO:0000256" key="18">
    <source>
        <dbReference type="PROSITE-ProRule" id="PRU00023"/>
    </source>
</evidence>
<dbReference type="Pfam" id="PF00520">
    <property type="entry name" value="Ion_trans"/>
    <property type="match status" value="1"/>
</dbReference>
<evidence type="ECO:0000256" key="10">
    <source>
        <dbReference type="ARBA" id="ARBA00022837"/>
    </source>
</evidence>
<keyword evidence="12 19" id="KW-1133">Transmembrane helix</keyword>
<evidence type="ECO:0000256" key="2">
    <source>
        <dbReference type="ARBA" id="ARBA00022448"/>
    </source>
</evidence>
<keyword evidence="9" id="KW-0677">Repeat</keyword>
<evidence type="ECO:0000256" key="14">
    <source>
        <dbReference type="ARBA" id="ARBA00023065"/>
    </source>
</evidence>
<dbReference type="Proteomes" id="UP001066276">
    <property type="component" value="Chromosome 11"/>
</dbReference>
<dbReference type="SMART" id="SM00248">
    <property type="entry name" value="ANK"/>
    <property type="match status" value="6"/>
</dbReference>
<dbReference type="GO" id="GO:0098703">
    <property type="term" value="P:calcium ion import across plasma membrane"/>
    <property type="evidence" value="ECO:0007669"/>
    <property type="project" value="TreeGrafter"/>
</dbReference>
<evidence type="ECO:0000256" key="1">
    <source>
        <dbReference type="ARBA" id="ARBA00004651"/>
    </source>
</evidence>
<dbReference type="SUPFAM" id="SSF48403">
    <property type="entry name" value="Ankyrin repeat"/>
    <property type="match status" value="1"/>
</dbReference>
<dbReference type="PROSITE" id="PS50088">
    <property type="entry name" value="ANK_REPEAT"/>
    <property type="match status" value="2"/>
</dbReference>
<organism evidence="21 22">
    <name type="scientific">Pleurodeles waltl</name>
    <name type="common">Iberian ribbed newt</name>
    <dbReference type="NCBI Taxonomy" id="8319"/>
    <lineage>
        <taxon>Eukaryota</taxon>
        <taxon>Metazoa</taxon>
        <taxon>Chordata</taxon>
        <taxon>Craniata</taxon>
        <taxon>Vertebrata</taxon>
        <taxon>Euteleostomi</taxon>
        <taxon>Amphibia</taxon>
        <taxon>Batrachia</taxon>
        <taxon>Caudata</taxon>
        <taxon>Salamandroidea</taxon>
        <taxon>Salamandridae</taxon>
        <taxon>Pleurodelinae</taxon>
        <taxon>Pleurodeles</taxon>
    </lineage>
</organism>
<dbReference type="GO" id="GO:0005262">
    <property type="term" value="F:calcium channel activity"/>
    <property type="evidence" value="ECO:0007669"/>
    <property type="project" value="UniProtKB-KW"/>
</dbReference>
<keyword evidence="13 18" id="KW-0040">ANK repeat</keyword>
<dbReference type="AlphaFoldDB" id="A0AAV7L8J2"/>
<proteinExistence type="predicted"/>
<accession>A0AAV7L8J2</accession>
<evidence type="ECO:0000256" key="7">
    <source>
        <dbReference type="ARBA" id="ARBA00022692"/>
    </source>
</evidence>
<evidence type="ECO:0000256" key="9">
    <source>
        <dbReference type="ARBA" id="ARBA00022737"/>
    </source>
</evidence>
<evidence type="ECO:0000256" key="3">
    <source>
        <dbReference type="ARBA" id="ARBA00022475"/>
    </source>
</evidence>
<dbReference type="InterPro" id="IPR036770">
    <property type="entry name" value="Ankyrin_rpt-contain_sf"/>
</dbReference>
<comment type="caution">
    <text evidence="21">The sequence shown here is derived from an EMBL/GenBank/DDBJ whole genome shotgun (WGS) entry which is preliminary data.</text>
</comment>
<dbReference type="InterPro" id="IPR024862">
    <property type="entry name" value="TRPV"/>
</dbReference>
<dbReference type="EMBL" id="JANPWB010000015">
    <property type="protein sequence ID" value="KAJ1087885.1"/>
    <property type="molecule type" value="Genomic_DNA"/>
</dbReference>
<evidence type="ECO:0000256" key="16">
    <source>
        <dbReference type="ARBA" id="ARBA00023303"/>
    </source>
</evidence>
<dbReference type="PRINTS" id="PR01765">
    <property type="entry name" value="ECACCHANNEL"/>
</dbReference>
<keyword evidence="15 19" id="KW-0472">Membrane</keyword>
<dbReference type="GO" id="GO:0005886">
    <property type="term" value="C:plasma membrane"/>
    <property type="evidence" value="ECO:0007669"/>
    <property type="project" value="UniProtKB-SubCell"/>
</dbReference>
<feature type="transmembrane region" description="Helical" evidence="19">
    <location>
        <begin position="401"/>
        <end position="422"/>
    </location>
</feature>
<dbReference type="InterPro" id="IPR005821">
    <property type="entry name" value="Ion_trans_dom"/>
</dbReference>
<dbReference type="PANTHER" id="PTHR10582:SF38">
    <property type="entry name" value="TRANSIENT RECEPTOR POTENTIAL CATION CHANNEL SUBFAMILY V MEMBER 6"/>
    <property type="match status" value="1"/>
</dbReference>
<dbReference type="GO" id="GO:0005516">
    <property type="term" value="F:calmodulin binding"/>
    <property type="evidence" value="ECO:0007669"/>
    <property type="project" value="UniProtKB-KW"/>
</dbReference>
<feature type="transmembrane region" description="Helical" evidence="19">
    <location>
        <begin position="574"/>
        <end position="597"/>
    </location>
</feature>
<keyword evidence="3" id="KW-1003">Cell membrane</keyword>
<gene>
    <name evidence="21" type="ORF">NDU88_001044</name>
</gene>
<evidence type="ECO:0000256" key="4">
    <source>
        <dbReference type="ARBA" id="ARBA00022553"/>
    </source>
</evidence>
<name>A0AAV7L8J2_PLEWA</name>
<keyword evidence="6" id="KW-0107">Calcium channel</keyword>
<evidence type="ECO:0000313" key="22">
    <source>
        <dbReference type="Proteomes" id="UP001066276"/>
    </source>
</evidence>
<feature type="repeat" description="ANK" evidence="18">
    <location>
        <begin position="137"/>
        <end position="169"/>
    </location>
</feature>
<feature type="transmembrane region" description="Helical" evidence="19">
    <location>
        <begin position="508"/>
        <end position="526"/>
    </location>
</feature>
<keyword evidence="2" id="KW-0813">Transport</keyword>
<evidence type="ECO:0000256" key="6">
    <source>
        <dbReference type="ARBA" id="ARBA00022673"/>
    </source>
</evidence>
<keyword evidence="16" id="KW-0407">Ion channel</keyword>
<evidence type="ECO:0000256" key="15">
    <source>
        <dbReference type="ARBA" id="ARBA00023136"/>
    </source>
</evidence>
<evidence type="ECO:0000256" key="17">
    <source>
        <dbReference type="ARBA" id="ARBA00036634"/>
    </source>
</evidence>
<feature type="repeat" description="ANK" evidence="18">
    <location>
        <begin position="184"/>
        <end position="216"/>
    </location>
</feature>
<dbReference type="GO" id="GO:0046872">
    <property type="term" value="F:metal ion binding"/>
    <property type="evidence" value="ECO:0007669"/>
    <property type="project" value="UniProtKB-KW"/>
</dbReference>
<keyword evidence="5" id="KW-0109">Calcium transport</keyword>
<comment type="subcellular location">
    <subcellularLocation>
        <location evidence="1">Cell membrane</location>
        <topology evidence="1">Multi-pass membrane protein</topology>
    </subcellularLocation>
</comment>
<evidence type="ECO:0000259" key="20">
    <source>
        <dbReference type="Pfam" id="PF00520"/>
    </source>
</evidence>
<evidence type="ECO:0000256" key="19">
    <source>
        <dbReference type="SAM" id="Phobius"/>
    </source>
</evidence>
<keyword evidence="22" id="KW-1185">Reference proteome</keyword>
<keyword evidence="11" id="KW-0112">Calmodulin-binding</keyword>
<dbReference type="PANTHER" id="PTHR10582">
    <property type="entry name" value="TRANSIENT RECEPTOR POTENTIAL ION CHANNEL PROTEIN"/>
    <property type="match status" value="1"/>
</dbReference>
<evidence type="ECO:0000256" key="11">
    <source>
        <dbReference type="ARBA" id="ARBA00022860"/>
    </source>
</evidence>
<comment type="catalytic activity">
    <reaction evidence="17">
        <text>Ca(2+)(in) = Ca(2+)(out)</text>
        <dbReference type="Rhea" id="RHEA:29671"/>
        <dbReference type="ChEBI" id="CHEBI:29108"/>
    </reaction>
</comment>
<feature type="transmembrane region" description="Helical" evidence="19">
    <location>
        <begin position="349"/>
        <end position="373"/>
    </location>
</feature>
<evidence type="ECO:0000256" key="5">
    <source>
        <dbReference type="ARBA" id="ARBA00022568"/>
    </source>
</evidence>
<protein>
    <recommendedName>
        <fullName evidence="20">Ion transport domain-containing protein</fullName>
    </recommendedName>
</protein>
<dbReference type="Pfam" id="PF12796">
    <property type="entry name" value="Ank_2"/>
    <property type="match status" value="2"/>
</dbReference>
<evidence type="ECO:0000256" key="8">
    <source>
        <dbReference type="ARBA" id="ARBA00022723"/>
    </source>
</evidence>
<sequence>MRETYYLIKEQQATKDGAAMNNFFEMFRISTNSSHSSTRFLMDSGRLSTVSSNVTMNDILNNRSKEAGSLLFKAARENNIELLKKLIGEDVDPSIKGALGENVLHVAALYNNRQAAVTLLDAYPFLLNKPMESEMYQGETALHIAVVNQNVSMVKELLARKADIENACAVGKFFAPGKSRNFYYGEYVLSFAVCIGNEKIIKLLVESGAPLHSRDKQGNTALHMLALHPNRVMACKIYDFMISLIPCEIILHLEKIENNCGFTPLKLAASEGNLKMFEYFMEKRKKPYCVFGPVSSSLYDLTGIDSYDDKQSVLDIICSSKKNDARILLELTPVKELMHYKWKKYGSKFFLLWTFLYVSYTVLLTICCLHRPLKPADSPLDQITIKVSKTLREAYATRMDFLRLAGEIIVVLGAFFIIALEIPRIYRRGLAHLFGTTITGGPFHTIMTLCACFIVIAMILRIFSLDGESVVLPLALVCAWCNVIYFARGSSHLGPLCIMIQKMILGDLLRFCMILILVVIGFSAAFDVHFQALNTTLCPIFRDFPFTLFTVFQLMMGLTDLPGPPAVKFPDFVIILYMVYMFFAFILLLNLLIALMGDTHFRVTGKRKSLWKAQIATTTLLMERNIPRWLWPRSGTPGDVLGLEEGKWYLRVEEKNENFRSGNREMEESDGDPSVANAWNLLHSNMTTNLRKKVLISGS</sequence>
<keyword evidence="8" id="KW-0479">Metal-binding</keyword>
<feature type="transmembrane region" description="Helical" evidence="19">
    <location>
        <begin position="470"/>
        <end position="487"/>
    </location>
</feature>
<dbReference type="Gene3D" id="1.25.40.20">
    <property type="entry name" value="Ankyrin repeat-containing domain"/>
    <property type="match status" value="2"/>
</dbReference>
<feature type="domain" description="Ion transport" evidence="20">
    <location>
        <begin position="409"/>
        <end position="604"/>
    </location>
</feature>
<keyword evidence="14" id="KW-0406">Ion transport</keyword>
<keyword evidence="7 19" id="KW-0812">Transmembrane</keyword>
<keyword evidence="10" id="KW-0106">Calcium</keyword>
<evidence type="ECO:0000256" key="12">
    <source>
        <dbReference type="ARBA" id="ARBA00022989"/>
    </source>
</evidence>
<dbReference type="InterPro" id="IPR008344">
    <property type="entry name" value="TRPV5/TRPV6"/>
</dbReference>
<dbReference type="InterPro" id="IPR002110">
    <property type="entry name" value="Ankyrin_rpt"/>
</dbReference>
<evidence type="ECO:0000313" key="21">
    <source>
        <dbReference type="EMBL" id="KAJ1087885.1"/>
    </source>
</evidence>
<dbReference type="PROSITE" id="PS50297">
    <property type="entry name" value="ANK_REP_REGION"/>
    <property type="match status" value="2"/>
</dbReference>